<dbReference type="Proteomes" id="UP000053617">
    <property type="component" value="Unassembled WGS sequence"/>
</dbReference>
<evidence type="ECO:0000256" key="3">
    <source>
        <dbReference type="PIRSR" id="PIRSR605959-2"/>
    </source>
</evidence>
<dbReference type="InterPro" id="IPR015377">
    <property type="entry name" value="Fumarylacetoacetase_N"/>
</dbReference>
<sequence>MASWITVREDSDISLRNLPYGVFSTVGSGPRIGVAIGDYVLDMKVLAQEHVFADLKFDATTLEQSTLNAYAALGKDVHREVRKRLQQLLPQDTPLGNDLRDHQDRRNRALIPISSVTMHLPMVVGDCTDFFIGLHHAVTVGGNLNRFGVDQR</sequence>
<feature type="binding site" evidence="4">
    <location>
        <position position="129"/>
    </location>
    <ligand>
        <name>Ca(2+)</name>
        <dbReference type="ChEBI" id="CHEBI:29108"/>
    </ligand>
</feature>
<keyword evidence="4 5" id="KW-0106">Calcium</keyword>
<keyword evidence="5" id="KW-0378">Hydrolase</keyword>
<evidence type="ECO:0000259" key="6">
    <source>
        <dbReference type="Pfam" id="PF09298"/>
    </source>
</evidence>
<dbReference type="Gene3D" id="2.30.30.230">
    <property type="entry name" value="Fumarylacetoacetase, N-terminal domain"/>
    <property type="match status" value="1"/>
</dbReference>
<protein>
    <recommendedName>
        <fullName evidence="5">Fumarylacetoacetase</fullName>
        <ecNumber evidence="5">3.7.1.2</ecNumber>
    </recommendedName>
    <alternativeName>
        <fullName evidence="5">Fumarylacetoacetate hydrolase</fullName>
    </alternativeName>
</protein>
<dbReference type="EC" id="3.7.1.2" evidence="5"/>
<feature type="active site" description="Proton acceptor" evidence="2">
    <location>
        <position position="136"/>
    </location>
</feature>
<dbReference type="UniPathway" id="UPA00139">
    <property type="reaction ID" value="UER00341"/>
</dbReference>
<dbReference type="GO" id="GO:0006559">
    <property type="term" value="P:L-phenylalanine catabolic process"/>
    <property type="evidence" value="ECO:0007669"/>
    <property type="project" value="UniProtKB-UniRule"/>
</dbReference>
<evidence type="ECO:0000256" key="2">
    <source>
        <dbReference type="PIRSR" id="PIRSR605959-1"/>
    </source>
</evidence>
<keyword evidence="5" id="KW-0460">Magnesium</keyword>
<keyword evidence="1 4" id="KW-0479">Metal-binding</keyword>
<dbReference type="InterPro" id="IPR005959">
    <property type="entry name" value="Fumarylacetoacetase"/>
</dbReference>
<feature type="domain" description="Fumarylacetoacetase N-terminal" evidence="6">
    <location>
        <begin position="17"/>
        <end position="121"/>
    </location>
</feature>
<reference evidence="7 8" key="1">
    <citation type="submission" date="2015-01" db="EMBL/GenBank/DDBJ databases">
        <title>The Genome Sequence of Rhinocladiella mackenzie CBS 650.93.</title>
        <authorList>
            <consortium name="The Broad Institute Genomics Platform"/>
            <person name="Cuomo C."/>
            <person name="de Hoog S."/>
            <person name="Gorbushina A."/>
            <person name="Stielow B."/>
            <person name="Teixiera M."/>
            <person name="Abouelleil A."/>
            <person name="Chapman S.B."/>
            <person name="Priest M."/>
            <person name="Young S.K."/>
            <person name="Wortman J."/>
            <person name="Nusbaum C."/>
            <person name="Birren B."/>
        </authorList>
    </citation>
    <scope>NUCLEOTIDE SEQUENCE [LARGE SCALE GENOMIC DNA]</scope>
    <source>
        <strain evidence="7 8">CBS 650.93</strain>
    </source>
</reference>
<comment type="catalytic activity">
    <reaction evidence="5">
        <text>4-fumarylacetoacetate + H2O = acetoacetate + fumarate + H(+)</text>
        <dbReference type="Rhea" id="RHEA:10244"/>
        <dbReference type="ChEBI" id="CHEBI:13705"/>
        <dbReference type="ChEBI" id="CHEBI:15377"/>
        <dbReference type="ChEBI" id="CHEBI:15378"/>
        <dbReference type="ChEBI" id="CHEBI:18034"/>
        <dbReference type="ChEBI" id="CHEBI:29806"/>
        <dbReference type="EC" id="3.7.1.2"/>
    </reaction>
</comment>
<dbReference type="VEuPathDB" id="FungiDB:Z518_07051"/>
<proteinExistence type="inferred from homology"/>
<organism evidence="7 8">
    <name type="scientific">Rhinocladiella mackenziei CBS 650.93</name>
    <dbReference type="NCBI Taxonomy" id="1442369"/>
    <lineage>
        <taxon>Eukaryota</taxon>
        <taxon>Fungi</taxon>
        <taxon>Dikarya</taxon>
        <taxon>Ascomycota</taxon>
        <taxon>Pezizomycotina</taxon>
        <taxon>Eurotiomycetes</taxon>
        <taxon>Chaetothyriomycetidae</taxon>
        <taxon>Chaetothyriales</taxon>
        <taxon>Herpotrichiellaceae</taxon>
        <taxon>Rhinocladiella</taxon>
    </lineage>
</organism>
<evidence type="ECO:0000256" key="5">
    <source>
        <dbReference type="RuleBase" id="RU366008"/>
    </source>
</evidence>
<dbReference type="PANTHER" id="PTHR43069">
    <property type="entry name" value="FUMARYLACETOACETASE"/>
    <property type="match status" value="1"/>
</dbReference>
<keyword evidence="5" id="KW-0828">Tyrosine catabolism</keyword>
<keyword evidence="8" id="KW-1185">Reference proteome</keyword>
<dbReference type="HOGENOM" id="CLU_026207_0_2_1"/>
<dbReference type="EMBL" id="KN847479">
    <property type="protein sequence ID" value="KIX03498.1"/>
    <property type="molecule type" value="Genomic_DNA"/>
</dbReference>
<feature type="binding site" evidence="3">
    <location>
        <position position="131"/>
    </location>
    <ligand>
        <name>substrate</name>
    </ligand>
</feature>
<dbReference type="GO" id="GO:0006572">
    <property type="term" value="P:L-tyrosine catabolic process"/>
    <property type="evidence" value="ECO:0007669"/>
    <property type="project" value="UniProtKB-UniRule"/>
</dbReference>
<dbReference type="AlphaFoldDB" id="A0A0D2GZC5"/>
<dbReference type="GeneID" id="25295122"/>
<comment type="similarity">
    <text evidence="5">Belongs to the FAH family.</text>
</comment>
<dbReference type="RefSeq" id="XP_013270634.1">
    <property type="nucleotide sequence ID" value="XM_013415180.1"/>
</dbReference>
<dbReference type="PANTHER" id="PTHR43069:SF2">
    <property type="entry name" value="FUMARYLACETOACETASE"/>
    <property type="match status" value="1"/>
</dbReference>
<keyword evidence="5" id="KW-0585">Phenylalanine catabolism</keyword>
<dbReference type="STRING" id="1442369.A0A0D2GZC5"/>
<dbReference type="GO" id="GO:1902000">
    <property type="term" value="P:homogentisate catabolic process"/>
    <property type="evidence" value="ECO:0007669"/>
    <property type="project" value="TreeGrafter"/>
</dbReference>
<comment type="cofactor">
    <cofactor evidence="5">
        <name>Mg(2+)</name>
        <dbReference type="ChEBI" id="CHEBI:18420"/>
    </cofactor>
    <cofactor evidence="5">
        <name>Ca(2+)</name>
        <dbReference type="ChEBI" id="CHEBI:29108"/>
    </cofactor>
</comment>
<gene>
    <name evidence="7" type="ORF">Z518_07051</name>
</gene>
<dbReference type="InterPro" id="IPR036462">
    <property type="entry name" value="Fumarylacetoacetase_N_sf"/>
</dbReference>
<evidence type="ECO:0000313" key="8">
    <source>
        <dbReference type="Proteomes" id="UP000053617"/>
    </source>
</evidence>
<accession>A0A0D2GZC5</accession>
<dbReference type="SUPFAM" id="SSF63433">
    <property type="entry name" value="Fumarylacetoacetate hydrolase, FAH, N-terminal domain"/>
    <property type="match status" value="1"/>
</dbReference>
<evidence type="ECO:0000256" key="4">
    <source>
        <dbReference type="PIRSR" id="PIRSR605959-3"/>
    </source>
</evidence>
<evidence type="ECO:0000256" key="1">
    <source>
        <dbReference type="ARBA" id="ARBA00022723"/>
    </source>
</evidence>
<comment type="pathway">
    <text evidence="5">Amino-acid degradation; L-phenylalanine degradation; acetoacetate and fumarate from L-phenylalanine: step 6/6.</text>
</comment>
<dbReference type="Pfam" id="PF09298">
    <property type="entry name" value="FAA_hydrolase_N"/>
    <property type="match status" value="1"/>
</dbReference>
<dbReference type="GO" id="GO:0004334">
    <property type="term" value="F:fumarylacetoacetase activity"/>
    <property type="evidence" value="ECO:0007669"/>
    <property type="project" value="UniProtKB-UniRule"/>
</dbReference>
<evidence type="ECO:0000313" key="7">
    <source>
        <dbReference type="EMBL" id="KIX03498.1"/>
    </source>
</evidence>
<dbReference type="GO" id="GO:0046872">
    <property type="term" value="F:metal ion binding"/>
    <property type="evidence" value="ECO:0007669"/>
    <property type="project" value="UniProtKB-UniRule"/>
</dbReference>
<dbReference type="OrthoDB" id="9971669at2759"/>
<name>A0A0D2GZC5_9EURO</name>